<gene>
    <name evidence="2" type="ORF">SCLCIDRAFT_38445</name>
</gene>
<name>A0A0C2ZCN0_9AGAM</name>
<dbReference type="InterPro" id="IPR036397">
    <property type="entry name" value="RNaseH_sf"/>
</dbReference>
<dbReference type="EMBL" id="KN822072">
    <property type="protein sequence ID" value="KIM59563.1"/>
    <property type="molecule type" value="Genomic_DNA"/>
</dbReference>
<reference evidence="3" key="2">
    <citation type="submission" date="2015-01" db="EMBL/GenBank/DDBJ databases">
        <title>Evolutionary Origins and Diversification of the Mycorrhizal Mutualists.</title>
        <authorList>
            <consortium name="DOE Joint Genome Institute"/>
            <consortium name="Mycorrhizal Genomics Consortium"/>
            <person name="Kohler A."/>
            <person name="Kuo A."/>
            <person name="Nagy L.G."/>
            <person name="Floudas D."/>
            <person name="Copeland A."/>
            <person name="Barry K.W."/>
            <person name="Cichocki N."/>
            <person name="Veneault-Fourrey C."/>
            <person name="LaButti K."/>
            <person name="Lindquist E.A."/>
            <person name="Lipzen A."/>
            <person name="Lundell T."/>
            <person name="Morin E."/>
            <person name="Murat C."/>
            <person name="Riley R."/>
            <person name="Ohm R."/>
            <person name="Sun H."/>
            <person name="Tunlid A."/>
            <person name="Henrissat B."/>
            <person name="Grigoriev I.V."/>
            <person name="Hibbett D.S."/>
            <person name="Martin F."/>
        </authorList>
    </citation>
    <scope>NUCLEOTIDE SEQUENCE [LARGE SCALE GENOMIC DNA]</scope>
    <source>
        <strain evidence="3">Foug A</strain>
    </source>
</reference>
<dbReference type="InParanoid" id="A0A0C2ZCN0"/>
<dbReference type="AlphaFoldDB" id="A0A0C2ZCN0"/>
<dbReference type="OrthoDB" id="2266637at2759"/>
<feature type="domain" description="Tc1-like transposase DDE" evidence="1">
    <location>
        <begin position="29"/>
        <end position="133"/>
    </location>
</feature>
<evidence type="ECO:0000259" key="1">
    <source>
        <dbReference type="Pfam" id="PF13358"/>
    </source>
</evidence>
<proteinExistence type="predicted"/>
<sequence length="135" mass="15405">IASERDEARHAEFQEYLRNNFIGDGSEFVVVNETSKNERTFARHYGRAPHRQHAQLKDVFVQGDRYSLCAAMSTDGYIAAHVVEGSFNAEQFYQFIVEEVLPQMNMFPAERSVLVLDNCRIHHNDALVELLEGSG</sequence>
<feature type="non-terminal residue" evidence="2">
    <location>
        <position position="1"/>
    </location>
</feature>
<keyword evidence="3" id="KW-1185">Reference proteome</keyword>
<feature type="non-terminal residue" evidence="2">
    <location>
        <position position="135"/>
    </location>
</feature>
<accession>A0A0C2ZCN0</accession>
<dbReference type="InterPro" id="IPR038717">
    <property type="entry name" value="Tc1-like_DDE_dom"/>
</dbReference>
<organism evidence="2 3">
    <name type="scientific">Scleroderma citrinum Foug A</name>
    <dbReference type="NCBI Taxonomy" id="1036808"/>
    <lineage>
        <taxon>Eukaryota</taxon>
        <taxon>Fungi</taxon>
        <taxon>Dikarya</taxon>
        <taxon>Basidiomycota</taxon>
        <taxon>Agaricomycotina</taxon>
        <taxon>Agaricomycetes</taxon>
        <taxon>Agaricomycetidae</taxon>
        <taxon>Boletales</taxon>
        <taxon>Sclerodermatineae</taxon>
        <taxon>Sclerodermataceae</taxon>
        <taxon>Scleroderma</taxon>
    </lineage>
</organism>
<dbReference type="PANTHER" id="PTHR46564:SF1">
    <property type="entry name" value="TRANSPOSASE"/>
    <property type="match status" value="1"/>
</dbReference>
<evidence type="ECO:0000313" key="2">
    <source>
        <dbReference type="EMBL" id="KIM59563.1"/>
    </source>
</evidence>
<evidence type="ECO:0000313" key="3">
    <source>
        <dbReference type="Proteomes" id="UP000053989"/>
    </source>
</evidence>
<dbReference type="STRING" id="1036808.A0A0C2ZCN0"/>
<protein>
    <recommendedName>
        <fullName evidence="1">Tc1-like transposase DDE domain-containing protein</fullName>
    </recommendedName>
</protein>
<dbReference type="Proteomes" id="UP000053989">
    <property type="component" value="Unassembled WGS sequence"/>
</dbReference>
<dbReference type="GO" id="GO:0003676">
    <property type="term" value="F:nucleic acid binding"/>
    <property type="evidence" value="ECO:0007669"/>
    <property type="project" value="InterPro"/>
</dbReference>
<dbReference type="PANTHER" id="PTHR46564">
    <property type="entry name" value="TRANSPOSASE"/>
    <property type="match status" value="1"/>
</dbReference>
<reference evidence="2 3" key="1">
    <citation type="submission" date="2014-04" db="EMBL/GenBank/DDBJ databases">
        <authorList>
            <consortium name="DOE Joint Genome Institute"/>
            <person name="Kuo A."/>
            <person name="Kohler A."/>
            <person name="Nagy L.G."/>
            <person name="Floudas D."/>
            <person name="Copeland A."/>
            <person name="Barry K.W."/>
            <person name="Cichocki N."/>
            <person name="Veneault-Fourrey C."/>
            <person name="LaButti K."/>
            <person name="Lindquist E.A."/>
            <person name="Lipzen A."/>
            <person name="Lundell T."/>
            <person name="Morin E."/>
            <person name="Murat C."/>
            <person name="Sun H."/>
            <person name="Tunlid A."/>
            <person name="Henrissat B."/>
            <person name="Grigoriev I.V."/>
            <person name="Hibbett D.S."/>
            <person name="Martin F."/>
            <person name="Nordberg H.P."/>
            <person name="Cantor M.N."/>
            <person name="Hua S.X."/>
        </authorList>
    </citation>
    <scope>NUCLEOTIDE SEQUENCE [LARGE SCALE GENOMIC DNA]</scope>
    <source>
        <strain evidence="2 3">Foug A</strain>
    </source>
</reference>
<dbReference type="Gene3D" id="3.30.420.10">
    <property type="entry name" value="Ribonuclease H-like superfamily/Ribonuclease H"/>
    <property type="match status" value="1"/>
</dbReference>
<dbReference type="HOGENOM" id="CLU_056788_11_0_1"/>
<dbReference type="Pfam" id="PF13358">
    <property type="entry name" value="DDE_3"/>
    <property type="match status" value="1"/>
</dbReference>